<dbReference type="EMBL" id="DS028093">
    <property type="protein sequence ID" value="KMP00895.1"/>
    <property type="molecule type" value="Genomic_DNA"/>
</dbReference>
<name>A0A0J6XZR3_COCIT</name>
<sequence>MNAGGTSFVSAGQSAFVNKLIATIPATAPGINPATVVATGATQIRTTFPANNVPGIVLAYMAGIKVALAMSIGGAGAAFITSLFSDWKRLNKKAMQDANGAV</sequence>
<evidence type="ECO:0000313" key="3">
    <source>
        <dbReference type="Proteomes" id="UP000054565"/>
    </source>
</evidence>
<proteinExistence type="predicted"/>
<feature type="transmembrane region" description="Helical" evidence="1">
    <location>
        <begin position="57"/>
        <end position="84"/>
    </location>
</feature>
<dbReference type="AlphaFoldDB" id="A0A0J6XZR3"/>
<dbReference type="Proteomes" id="UP000054565">
    <property type="component" value="Unassembled WGS sequence"/>
</dbReference>
<protein>
    <submittedName>
        <fullName evidence="2">GliA</fullName>
    </submittedName>
</protein>
<reference evidence="3" key="1">
    <citation type="journal article" date="2010" name="Genome Res.">
        <title>Population genomic sequencing of Coccidioides fungi reveals recent hybridization and transposon control.</title>
        <authorList>
            <person name="Neafsey D.E."/>
            <person name="Barker B.M."/>
            <person name="Sharpton T.J."/>
            <person name="Stajich J.E."/>
            <person name="Park D.J."/>
            <person name="Whiston E."/>
            <person name="Hung C.-Y."/>
            <person name="McMahan C."/>
            <person name="White J."/>
            <person name="Sykes S."/>
            <person name="Heiman D."/>
            <person name="Young S."/>
            <person name="Zeng Q."/>
            <person name="Abouelleil A."/>
            <person name="Aftuck L."/>
            <person name="Bessette D."/>
            <person name="Brown A."/>
            <person name="FitzGerald M."/>
            <person name="Lui A."/>
            <person name="Macdonald J.P."/>
            <person name="Priest M."/>
            <person name="Orbach M.J."/>
            <person name="Galgiani J.N."/>
            <person name="Kirkland T.N."/>
            <person name="Cole G.T."/>
            <person name="Birren B.W."/>
            <person name="Henn M.R."/>
            <person name="Taylor J.W."/>
            <person name="Rounsley S.D."/>
        </authorList>
    </citation>
    <scope>NUCLEOTIDE SEQUENCE [LARGE SCALE GENOMIC DNA]</scope>
    <source>
        <strain evidence="3">RMSCC 2394</strain>
    </source>
</reference>
<keyword evidence="1" id="KW-0472">Membrane</keyword>
<keyword evidence="1" id="KW-1133">Transmembrane helix</keyword>
<accession>A0A0J6XZR3</accession>
<evidence type="ECO:0000313" key="2">
    <source>
        <dbReference type="EMBL" id="KMP00895.1"/>
    </source>
</evidence>
<evidence type="ECO:0000256" key="1">
    <source>
        <dbReference type="SAM" id="Phobius"/>
    </source>
</evidence>
<organism evidence="2 3">
    <name type="scientific">Coccidioides immitis RMSCC 2394</name>
    <dbReference type="NCBI Taxonomy" id="404692"/>
    <lineage>
        <taxon>Eukaryota</taxon>
        <taxon>Fungi</taxon>
        <taxon>Dikarya</taxon>
        <taxon>Ascomycota</taxon>
        <taxon>Pezizomycotina</taxon>
        <taxon>Eurotiomycetes</taxon>
        <taxon>Eurotiomycetidae</taxon>
        <taxon>Onygenales</taxon>
        <taxon>Onygenaceae</taxon>
        <taxon>Coccidioides</taxon>
    </lineage>
</organism>
<keyword evidence="1" id="KW-0812">Transmembrane</keyword>
<gene>
    <name evidence="2" type="ORF">CIRG_01035</name>
</gene>